<evidence type="ECO:0000256" key="3">
    <source>
        <dbReference type="ARBA" id="ARBA00022801"/>
    </source>
</evidence>
<comment type="similarity">
    <text evidence="1">Belongs to the SurE nucleotidase family.</text>
</comment>
<gene>
    <name evidence="6" type="ORF">B0T14DRAFT_570835</name>
</gene>
<dbReference type="SUPFAM" id="SSF64167">
    <property type="entry name" value="SurE-like"/>
    <property type="match status" value="1"/>
</dbReference>
<accession>A0AA39U4J3</accession>
<evidence type="ECO:0000313" key="6">
    <source>
        <dbReference type="EMBL" id="KAK0610904.1"/>
    </source>
</evidence>
<evidence type="ECO:0000313" key="7">
    <source>
        <dbReference type="Proteomes" id="UP001175000"/>
    </source>
</evidence>
<evidence type="ECO:0000256" key="4">
    <source>
        <dbReference type="SAM" id="SignalP"/>
    </source>
</evidence>
<evidence type="ECO:0000259" key="5">
    <source>
        <dbReference type="Pfam" id="PF01975"/>
    </source>
</evidence>
<evidence type="ECO:0000256" key="2">
    <source>
        <dbReference type="ARBA" id="ARBA00022723"/>
    </source>
</evidence>
<keyword evidence="4" id="KW-0732">Signal</keyword>
<dbReference type="EMBL" id="JAULSU010000007">
    <property type="protein sequence ID" value="KAK0610904.1"/>
    <property type="molecule type" value="Genomic_DNA"/>
</dbReference>
<organism evidence="6 7">
    <name type="scientific">Immersiella caudata</name>
    <dbReference type="NCBI Taxonomy" id="314043"/>
    <lineage>
        <taxon>Eukaryota</taxon>
        <taxon>Fungi</taxon>
        <taxon>Dikarya</taxon>
        <taxon>Ascomycota</taxon>
        <taxon>Pezizomycotina</taxon>
        <taxon>Sordariomycetes</taxon>
        <taxon>Sordariomycetidae</taxon>
        <taxon>Sordariales</taxon>
        <taxon>Lasiosphaeriaceae</taxon>
        <taxon>Immersiella</taxon>
    </lineage>
</organism>
<dbReference type="GO" id="GO:0008252">
    <property type="term" value="F:nucleotidase activity"/>
    <property type="evidence" value="ECO:0007669"/>
    <property type="project" value="InterPro"/>
</dbReference>
<keyword evidence="3" id="KW-0378">Hydrolase</keyword>
<reference evidence="6" key="1">
    <citation type="submission" date="2023-06" db="EMBL/GenBank/DDBJ databases">
        <title>Genome-scale phylogeny and comparative genomics of the fungal order Sordariales.</title>
        <authorList>
            <consortium name="Lawrence Berkeley National Laboratory"/>
            <person name="Hensen N."/>
            <person name="Bonometti L."/>
            <person name="Westerberg I."/>
            <person name="Brannstrom I.O."/>
            <person name="Guillou S."/>
            <person name="Cros-Aarteil S."/>
            <person name="Calhoun S."/>
            <person name="Haridas S."/>
            <person name="Kuo A."/>
            <person name="Mondo S."/>
            <person name="Pangilinan J."/>
            <person name="Riley R."/>
            <person name="Labutti K."/>
            <person name="Andreopoulos B."/>
            <person name="Lipzen A."/>
            <person name="Chen C."/>
            <person name="Yanf M."/>
            <person name="Daum C."/>
            <person name="Ng V."/>
            <person name="Clum A."/>
            <person name="Steindorff A."/>
            <person name="Ohm R."/>
            <person name="Martin F."/>
            <person name="Silar P."/>
            <person name="Natvig D."/>
            <person name="Lalanne C."/>
            <person name="Gautier V."/>
            <person name="Ament-Velasquez S.L."/>
            <person name="Kruys A."/>
            <person name="Hutchinson M.I."/>
            <person name="Powell A.J."/>
            <person name="Barry K."/>
            <person name="Miller A.N."/>
            <person name="Grigoriev I.V."/>
            <person name="Debuchy R."/>
            <person name="Gladieux P."/>
            <person name="Thoren M.H."/>
            <person name="Johannesson H."/>
        </authorList>
    </citation>
    <scope>NUCLEOTIDE SEQUENCE</scope>
    <source>
        <strain evidence="6">CBS 606.72</strain>
    </source>
</reference>
<dbReference type="InterPro" id="IPR002828">
    <property type="entry name" value="SurE-like_Pase/nucleotidase"/>
</dbReference>
<keyword evidence="2" id="KW-0479">Metal-binding</keyword>
<dbReference type="Proteomes" id="UP001175000">
    <property type="component" value="Unassembled WGS sequence"/>
</dbReference>
<keyword evidence="7" id="KW-1185">Reference proteome</keyword>
<dbReference type="InterPro" id="IPR030048">
    <property type="entry name" value="SurE"/>
</dbReference>
<feature type="chain" id="PRO_5041428122" evidence="4">
    <location>
        <begin position="20"/>
        <end position="382"/>
    </location>
</feature>
<comment type="caution">
    <text evidence="6">The sequence shown here is derived from an EMBL/GenBank/DDBJ whole genome shotgun (WGS) entry which is preliminary data.</text>
</comment>
<name>A0AA39U4J3_9PEZI</name>
<dbReference type="Pfam" id="PF01975">
    <property type="entry name" value="SurE"/>
    <property type="match status" value="1"/>
</dbReference>
<dbReference type="PANTHER" id="PTHR30457:SF0">
    <property type="entry name" value="PHOSPHATASE, PUTATIVE (AFU_ORTHOLOGUE AFUA_4G01070)-RELATED"/>
    <property type="match status" value="1"/>
</dbReference>
<evidence type="ECO:0000256" key="1">
    <source>
        <dbReference type="ARBA" id="ARBA00011062"/>
    </source>
</evidence>
<feature type="signal peptide" evidence="4">
    <location>
        <begin position="1"/>
        <end position="19"/>
    </location>
</feature>
<feature type="domain" description="Survival protein SurE-like phosphatase/nucleotidase" evidence="5">
    <location>
        <begin position="22"/>
        <end position="231"/>
    </location>
</feature>
<sequence>MRSHSTLAAWTAFAVVSNGLNILLTNDDGFATANIRELYKELKSLGHACYIVAPATDQSAVAGPTFFTTNPKLTTDSEWGIVKAGSSSIGTDPHDDHIWYYNGTQAAQVLVALDYILPTFATFHTPDVVISGPNVGWTVGPFVYTVSGTLGAVIAAIERGVPAISFSSANTDPRSYEWVNSSTKVGLEDPATINARLASSLIQSMIDRAAGAPVLPKGYGIAVNMPYITSHSSDDCTNPPFVPARRAGSAASKVKFDPKTGLFGLAPVEDEITSADRLLWPSKRDTTNTQCTSAVTVFTVHYDPDRDGQCIMVTNAEQLVPVVVVNGTTPSSNGSVVVIVGNATDPSPSGQPPAPTITGLGVKSQWSMTALILSLGIAAFAI</sequence>
<protein>
    <submittedName>
        <fullName evidence="6">Survival protein sure-like phosphatase/nucleotidase</fullName>
    </submittedName>
</protein>
<dbReference type="AlphaFoldDB" id="A0AA39U4J3"/>
<dbReference type="InterPro" id="IPR036523">
    <property type="entry name" value="SurE-like_sf"/>
</dbReference>
<dbReference type="Gene3D" id="3.40.1210.10">
    <property type="entry name" value="Survival protein SurE-like phosphatase/nucleotidase"/>
    <property type="match status" value="1"/>
</dbReference>
<proteinExistence type="inferred from homology"/>
<dbReference type="GO" id="GO:0046872">
    <property type="term" value="F:metal ion binding"/>
    <property type="evidence" value="ECO:0007669"/>
    <property type="project" value="UniProtKB-KW"/>
</dbReference>
<dbReference type="PANTHER" id="PTHR30457">
    <property type="entry name" value="5'-NUCLEOTIDASE SURE"/>
    <property type="match status" value="1"/>
</dbReference>